<name>A0A6J6HYA3_9ZZZZ</name>
<dbReference type="Gene3D" id="3.40.50.1820">
    <property type="entry name" value="alpha/beta hydrolase"/>
    <property type="match status" value="1"/>
</dbReference>
<dbReference type="Pfam" id="PF00561">
    <property type="entry name" value="Abhydrolase_1"/>
    <property type="match status" value="1"/>
</dbReference>
<gene>
    <name evidence="2" type="ORF">UFOPK1889_00658</name>
</gene>
<dbReference type="InterPro" id="IPR000073">
    <property type="entry name" value="AB_hydrolase_1"/>
</dbReference>
<dbReference type="EMBL" id="CAEZUZ010000092">
    <property type="protein sequence ID" value="CAB4617517.1"/>
    <property type="molecule type" value="Genomic_DNA"/>
</dbReference>
<evidence type="ECO:0000259" key="1">
    <source>
        <dbReference type="Pfam" id="PF00561"/>
    </source>
</evidence>
<sequence>MPRRLIGALLCVAAFSLPACSQPSEVQVANTAASQVFEGNLTWLPCGPIECSHAVVPVSYESANSPTVDVAIYRRLATTGKQKRTVFVLPDREFGYSARELVERAPLLLGSASNAFTLIGIAPRGATGSAMPAGSETEIGTLNNADDLELVRKELNLKKVSVLAWGSGATTATAWLYEKPRVIDAAVLDTPLDPATALTAQAPQHIAATKLGVQTAVLWCASHLSCPMNANVAKELNKLKTDIRLQRVPPSVTFDALDRLALSTIAVGEAGPFFTSITKAMNGDATAFEAFAGTQPTLTDAYARCADVSHKDAAVIAAAHNAVVPYKFTIGTEAQLYGMCAQLPESTRPLPKMKPSVISSEAKVMVTVARGDQVTAPSVPRTMAQKMKWQYQSVYANRHLVLTFDAAITAAAMQFLAS</sequence>
<dbReference type="AlphaFoldDB" id="A0A6J6HYA3"/>
<dbReference type="InterPro" id="IPR029058">
    <property type="entry name" value="AB_hydrolase_fold"/>
</dbReference>
<protein>
    <submittedName>
        <fullName evidence="2">Unannotated protein</fullName>
    </submittedName>
</protein>
<evidence type="ECO:0000313" key="2">
    <source>
        <dbReference type="EMBL" id="CAB4617517.1"/>
    </source>
</evidence>
<reference evidence="2" key="1">
    <citation type="submission" date="2020-05" db="EMBL/GenBank/DDBJ databases">
        <authorList>
            <person name="Chiriac C."/>
            <person name="Salcher M."/>
            <person name="Ghai R."/>
            <person name="Kavagutti S V."/>
        </authorList>
    </citation>
    <scope>NUCLEOTIDE SEQUENCE</scope>
</reference>
<organism evidence="2">
    <name type="scientific">freshwater metagenome</name>
    <dbReference type="NCBI Taxonomy" id="449393"/>
    <lineage>
        <taxon>unclassified sequences</taxon>
        <taxon>metagenomes</taxon>
        <taxon>ecological metagenomes</taxon>
    </lineage>
</organism>
<proteinExistence type="predicted"/>
<feature type="domain" description="AB hydrolase-1" evidence="1">
    <location>
        <begin position="114"/>
        <end position="385"/>
    </location>
</feature>
<dbReference type="SUPFAM" id="SSF53474">
    <property type="entry name" value="alpha/beta-Hydrolases"/>
    <property type="match status" value="1"/>
</dbReference>
<accession>A0A6J6HYA3</accession>